<dbReference type="CDD" id="cd01097">
    <property type="entry name" value="Tetrahydromethanopterin_reductase"/>
    <property type="match status" value="1"/>
</dbReference>
<gene>
    <name evidence="3" type="ORF">UFOPK1908_00757</name>
    <name evidence="4" type="ORF">UFOPK2282_00384</name>
    <name evidence="5" type="ORF">UFOPK3576_00222</name>
</gene>
<dbReference type="Pfam" id="PF00296">
    <property type="entry name" value="Bac_luciferase"/>
    <property type="match status" value="1"/>
</dbReference>
<proteinExistence type="predicted"/>
<dbReference type="EMBL" id="CAEZWR010000030">
    <property type="protein sequence ID" value="CAB4658460.1"/>
    <property type="molecule type" value="Genomic_DNA"/>
</dbReference>
<dbReference type="SUPFAM" id="SSF51679">
    <property type="entry name" value="Bacterial luciferase-like"/>
    <property type="match status" value="1"/>
</dbReference>
<dbReference type="InterPro" id="IPR050564">
    <property type="entry name" value="F420-G6PD/mer"/>
</dbReference>
<dbReference type="InterPro" id="IPR011251">
    <property type="entry name" value="Luciferase-like_dom"/>
</dbReference>
<dbReference type="EMBL" id="CAEZVB010000028">
    <property type="protein sequence ID" value="CAB4620633.1"/>
    <property type="molecule type" value="Genomic_DNA"/>
</dbReference>
<dbReference type="NCBIfam" id="TIGR03559">
    <property type="entry name" value="F420_Rv3520c"/>
    <property type="match status" value="1"/>
</dbReference>
<evidence type="ECO:0000256" key="1">
    <source>
        <dbReference type="ARBA" id="ARBA00023002"/>
    </source>
</evidence>
<feature type="domain" description="Luciferase-like" evidence="2">
    <location>
        <begin position="21"/>
        <end position="323"/>
    </location>
</feature>
<accession>A0A6J6I7W3</accession>
<dbReference type="PANTHER" id="PTHR43244">
    <property type="match status" value="1"/>
</dbReference>
<evidence type="ECO:0000259" key="2">
    <source>
        <dbReference type="Pfam" id="PF00296"/>
    </source>
</evidence>
<dbReference type="EMBL" id="CAFBMO010000005">
    <property type="protein sequence ID" value="CAB4896560.1"/>
    <property type="molecule type" value="Genomic_DNA"/>
</dbReference>
<dbReference type="AlphaFoldDB" id="A0A6J6I7W3"/>
<evidence type="ECO:0000313" key="3">
    <source>
        <dbReference type="EMBL" id="CAB4620633.1"/>
    </source>
</evidence>
<sequence>MRLSYTLDYTKDVVALTPTILELEKVGLDLLWLQEAYSFDAVSAIGYLAAKTNTIGLGTAILNVYSRTPGVLGMTAAGCDHLSGGRFHLGLGASGPQVVEGFHGMAYSKPLTRTKEVVDIVRKIVGREVVEYSGDTVSVPLTKDAGGTGLGKPLKLINKPDRSIVPIYLAALGDKSVETTAEIAEGWLPFFWVPEMAQQVFGAALAPGLAKRSAELGALDIVANTTVAIGENLDREVLLQGMRNHIALYVGGMGARNANFYNDLAQRMGWVDEALAIQEFFLTGKREEAAAAVPAAWLDQATLVGSASFVAERLAAYKESGVTSLDITIPAGVDPVATVEQLRSLM</sequence>
<dbReference type="Gene3D" id="3.20.20.30">
    <property type="entry name" value="Luciferase-like domain"/>
    <property type="match status" value="1"/>
</dbReference>
<organism evidence="3">
    <name type="scientific">freshwater metagenome</name>
    <dbReference type="NCBI Taxonomy" id="449393"/>
    <lineage>
        <taxon>unclassified sequences</taxon>
        <taxon>metagenomes</taxon>
        <taxon>ecological metagenomes</taxon>
    </lineage>
</organism>
<dbReference type="InterPro" id="IPR019951">
    <property type="entry name" value="F420_OxRdatse_Rv3520c_pred"/>
</dbReference>
<dbReference type="GO" id="GO:0016705">
    <property type="term" value="F:oxidoreductase activity, acting on paired donors, with incorporation or reduction of molecular oxygen"/>
    <property type="evidence" value="ECO:0007669"/>
    <property type="project" value="InterPro"/>
</dbReference>
<evidence type="ECO:0000313" key="5">
    <source>
        <dbReference type="EMBL" id="CAB4896560.1"/>
    </source>
</evidence>
<reference evidence="3" key="1">
    <citation type="submission" date="2020-05" db="EMBL/GenBank/DDBJ databases">
        <authorList>
            <person name="Chiriac C."/>
            <person name="Salcher M."/>
            <person name="Ghai R."/>
            <person name="Kavagutti S V."/>
        </authorList>
    </citation>
    <scope>NUCLEOTIDE SEQUENCE</scope>
</reference>
<evidence type="ECO:0000313" key="4">
    <source>
        <dbReference type="EMBL" id="CAB4658460.1"/>
    </source>
</evidence>
<protein>
    <submittedName>
        <fullName evidence="3">Unannotated protein</fullName>
    </submittedName>
</protein>
<dbReference type="InterPro" id="IPR036661">
    <property type="entry name" value="Luciferase-like_sf"/>
</dbReference>
<keyword evidence="1" id="KW-0560">Oxidoreductase</keyword>
<name>A0A6J6I7W3_9ZZZZ</name>
<dbReference type="PANTHER" id="PTHR43244:SF1">
    <property type="entry name" value="5,10-METHYLENETETRAHYDROMETHANOPTERIN REDUCTASE"/>
    <property type="match status" value="1"/>
</dbReference>